<feature type="compositionally biased region" description="Low complexity" evidence="1">
    <location>
        <begin position="54"/>
        <end position="65"/>
    </location>
</feature>
<dbReference type="EMBL" id="JABMIG020000075">
    <property type="protein sequence ID" value="KAL3795012.1"/>
    <property type="molecule type" value="Genomic_DNA"/>
</dbReference>
<gene>
    <name evidence="2" type="ORF">HJC23_006333</name>
</gene>
<organism evidence="2 3">
    <name type="scientific">Cyclotella cryptica</name>
    <dbReference type="NCBI Taxonomy" id="29204"/>
    <lineage>
        <taxon>Eukaryota</taxon>
        <taxon>Sar</taxon>
        <taxon>Stramenopiles</taxon>
        <taxon>Ochrophyta</taxon>
        <taxon>Bacillariophyta</taxon>
        <taxon>Coscinodiscophyceae</taxon>
        <taxon>Thalassiosirophycidae</taxon>
        <taxon>Stephanodiscales</taxon>
        <taxon>Stephanodiscaceae</taxon>
        <taxon>Cyclotella</taxon>
    </lineage>
</organism>
<dbReference type="AlphaFoldDB" id="A0ABD3Q3T8"/>
<evidence type="ECO:0000313" key="2">
    <source>
        <dbReference type="EMBL" id="KAL3795012.1"/>
    </source>
</evidence>
<keyword evidence="3" id="KW-1185">Reference proteome</keyword>
<sequence length="65" mass="7087">MTFRSLPTIHPQQTPGNQTNSCHSSSQHAKEKSLSSPWDEELHPMHHTTGLTVSPHDGSSSPSPD</sequence>
<feature type="region of interest" description="Disordered" evidence="1">
    <location>
        <begin position="1"/>
        <end position="65"/>
    </location>
</feature>
<evidence type="ECO:0000256" key="1">
    <source>
        <dbReference type="SAM" id="MobiDB-lite"/>
    </source>
</evidence>
<dbReference type="Proteomes" id="UP001516023">
    <property type="component" value="Unassembled WGS sequence"/>
</dbReference>
<feature type="compositionally biased region" description="Polar residues" evidence="1">
    <location>
        <begin position="10"/>
        <end position="27"/>
    </location>
</feature>
<comment type="caution">
    <text evidence="2">The sequence shown here is derived from an EMBL/GenBank/DDBJ whole genome shotgun (WGS) entry which is preliminary data.</text>
</comment>
<reference evidence="2 3" key="1">
    <citation type="journal article" date="2020" name="G3 (Bethesda)">
        <title>Improved Reference Genome for Cyclotella cryptica CCMP332, a Model for Cell Wall Morphogenesis, Salinity Adaptation, and Lipid Production in Diatoms (Bacillariophyta).</title>
        <authorList>
            <person name="Roberts W.R."/>
            <person name="Downey K.M."/>
            <person name="Ruck E.C."/>
            <person name="Traller J.C."/>
            <person name="Alverson A.J."/>
        </authorList>
    </citation>
    <scope>NUCLEOTIDE SEQUENCE [LARGE SCALE GENOMIC DNA]</scope>
    <source>
        <strain evidence="2 3">CCMP332</strain>
    </source>
</reference>
<accession>A0ABD3Q3T8</accession>
<protein>
    <submittedName>
        <fullName evidence="2">Uncharacterized protein</fullName>
    </submittedName>
</protein>
<proteinExistence type="predicted"/>
<evidence type="ECO:0000313" key="3">
    <source>
        <dbReference type="Proteomes" id="UP001516023"/>
    </source>
</evidence>
<name>A0ABD3Q3T8_9STRA</name>